<comment type="similarity">
    <text evidence="2">Belongs to the SWM2 family.</text>
</comment>
<protein>
    <recommendedName>
        <fullName evidence="3">Nucleolar protein SWM2</fullName>
    </recommendedName>
</protein>
<dbReference type="AlphaFoldDB" id="J7RPG8"/>
<gene>
    <name evidence="5" type="primary">KNAG0H01780</name>
    <name evidence="5" type="ordered locus">KNAG_0H01780</name>
</gene>
<sequence>MNDNTLNPQLTNLSLTNSILLDIVLDLEQLPEDQTDTMLSYLSVANLNEEQKSQYLIKCEEVLGQSEQVRDVSQGLYERCTKILNLLTGKPYGAEASDLSNLVIEETDIRDVTVEDTVSSRLGRTSLRNLIVEEVEVTDFV</sequence>
<dbReference type="GeneID" id="34527325"/>
<comment type="subcellular location">
    <subcellularLocation>
        <location evidence="1">Nucleus</location>
        <location evidence="1">Nucleolus</location>
    </subcellularLocation>
</comment>
<evidence type="ECO:0000256" key="1">
    <source>
        <dbReference type="ARBA" id="ARBA00004604"/>
    </source>
</evidence>
<reference evidence="6" key="2">
    <citation type="submission" date="2012-08" db="EMBL/GenBank/DDBJ databases">
        <title>Genome sequence of Kazachstania naganishii.</title>
        <authorList>
            <person name="Gordon J.L."/>
            <person name="Armisen D."/>
            <person name="Proux-Wera E."/>
            <person name="OhEigeartaigh S.S."/>
            <person name="Byrne K.P."/>
            <person name="Wolfe K.H."/>
        </authorList>
    </citation>
    <scope>NUCLEOTIDE SEQUENCE [LARGE SCALE GENOMIC DNA]</scope>
    <source>
        <strain evidence="6">ATCC MYA-139 / BCRC 22969 / CBS 8797 / CCRC 22969 / KCTC 17520 / NBRC 10181 / NCYC 3082</strain>
    </source>
</reference>
<organism evidence="5 6">
    <name type="scientific">Huiozyma naganishii (strain ATCC MYA-139 / BCRC 22969 / CBS 8797 / KCTC 17520 / NBRC 10181 / NCYC 3082 / Yp74L-3)</name>
    <name type="common">Yeast</name>
    <name type="synonym">Kazachstania naganishii</name>
    <dbReference type="NCBI Taxonomy" id="1071383"/>
    <lineage>
        <taxon>Eukaryota</taxon>
        <taxon>Fungi</taxon>
        <taxon>Dikarya</taxon>
        <taxon>Ascomycota</taxon>
        <taxon>Saccharomycotina</taxon>
        <taxon>Saccharomycetes</taxon>
        <taxon>Saccharomycetales</taxon>
        <taxon>Saccharomycetaceae</taxon>
        <taxon>Huiozyma</taxon>
    </lineage>
</organism>
<keyword evidence="4" id="KW-0539">Nucleus</keyword>
<reference evidence="5 6" key="1">
    <citation type="journal article" date="2011" name="Proc. Natl. Acad. Sci. U.S.A.">
        <title>Evolutionary erosion of yeast sex chromosomes by mating-type switching accidents.</title>
        <authorList>
            <person name="Gordon J.L."/>
            <person name="Armisen D."/>
            <person name="Proux-Wera E."/>
            <person name="Oheigeartaigh S.S."/>
            <person name="Byrne K.P."/>
            <person name="Wolfe K.H."/>
        </authorList>
    </citation>
    <scope>NUCLEOTIDE SEQUENCE [LARGE SCALE GENOMIC DNA]</scope>
    <source>
        <strain evidence="6">ATCC MYA-139 / BCRC 22969 / CBS 8797 / CCRC 22969 / KCTC 17520 / NBRC 10181 / NCYC 3082</strain>
    </source>
</reference>
<dbReference type="InterPro" id="IPR031391">
    <property type="entry name" value="Swm2"/>
</dbReference>
<evidence type="ECO:0000313" key="6">
    <source>
        <dbReference type="Proteomes" id="UP000006310"/>
    </source>
</evidence>
<proteinExistence type="inferred from homology"/>
<keyword evidence="6" id="KW-1185">Reference proteome</keyword>
<dbReference type="Pfam" id="PF17083">
    <property type="entry name" value="Swm2"/>
    <property type="match status" value="1"/>
</dbReference>
<dbReference type="Proteomes" id="UP000006310">
    <property type="component" value="Chromosome 8"/>
</dbReference>
<name>J7RPG8_HUIN7</name>
<evidence type="ECO:0000256" key="3">
    <source>
        <dbReference type="ARBA" id="ARBA00019533"/>
    </source>
</evidence>
<evidence type="ECO:0000256" key="2">
    <source>
        <dbReference type="ARBA" id="ARBA00010032"/>
    </source>
</evidence>
<evidence type="ECO:0000313" key="5">
    <source>
        <dbReference type="EMBL" id="CCK71593.1"/>
    </source>
</evidence>
<accession>J7RPG8</accession>
<dbReference type="OrthoDB" id="4033486at2759"/>
<dbReference type="GO" id="GO:0005730">
    <property type="term" value="C:nucleolus"/>
    <property type="evidence" value="ECO:0007669"/>
    <property type="project" value="UniProtKB-SubCell"/>
</dbReference>
<dbReference type="RefSeq" id="XP_022465838.1">
    <property type="nucleotide sequence ID" value="XM_022609442.1"/>
</dbReference>
<dbReference type="EMBL" id="HE978321">
    <property type="protein sequence ID" value="CCK71593.1"/>
    <property type="molecule type" value="Genomic_DNA"/>
</dbReference>
<dbReference type="KEGG" id="kng:KNAG_0H01780"/>
<dbReference type="HOGENOM" id="CLU_1825577_0_0_1"/>
<evidence type="ECO:0000256" key="4">
    <source>
        <dbReference type="ARBA" id="ARBA00023242"/>
    </source>
</evidence>